<feature type="domain" description="Nucleoprotein TPR/MPL1" evidence="7">
    <location>
        <begin position="218"/>
        <end position="292"/>
    </location>
</feature>
<evidence type="ECO:0000313" key="9">
    <source>
        <dbReference type="EMBL" id="RDX53536.1"/>
    </source>
</evidence>
<dbReference type="EMBL" id="KZ857387">
    <property type="protein sequence ID" value="RDX53536.1"/>
    <property type="molecule type" value="Genomic_DNA"/>
</dbReference>
<name>A0A371DM00_9APHY</name>
<dbReference type="InterPro" id="IPR057974">
    <property type="entry name" value="NUA/TPR/MLP1-2-like_dom"/>
</dbReference>
<evidence type="ECO:0000259" key="8">
    <source>
        <dbReference type="Pfam" id="PF25785"/>
    </source>
</evidence>
<dbReference type="InterPro" id="IPR057577">
    <property type="entry name" value="Nucleoprot-TPR/MLP1_dom"/>
</dbReference>
<dbReference type="InterPro" id="IPR012929">
    <property type="entry name" value="Nucleoprot-TPR/MLP1-2_dom"/>
</dbReference>
<feature type="region of interest" description="Disordered" evidence="5">
    <location>
        <begin position="1513"/>
        <end position="1535"/>
    </location>
</feature>
<dbReference type="STRING" id="139420.A0A371DM00"/>
<dbReference type="PANTHER" id="PTHR18898:SF2">
    <property type="entry name" value="NUCLEOPROTEIN TPR"/>
    <property type="match status" value="1"/>
</dbReference>
<dbReference type="GO" id="GO:0006606">
    <property type="term" value="P:protein import into nucleus"/>
    <property type="evidence" value="ECO:0007669"/>
    <property type="project" value="InterPro"/>
</dbReference>
<feature type="region of interest" description="Disordered" evidence="5">
    <location>
        <begin position="1"/>
        <end position="30"/>
    </location>
</feature>
<feature type="compositionally biased region" description="Basic and acidic residues" evidence="5">
    <location>
        <begin position="1123"/>
        <end position="1143"/>
    </location>
</feature>
<feature type="compositionally biased region" description="Low complexity" evidence="5">
    <location>
        <begin position="1916"/>
        <end position="1933"/>
    </location>
</feature>
<feature type="domain" description="NUA/TPR/MLP1-2-like" evidence="8">
    <location>
        <begin position="535"/>
        <end position="636"/>
    </location>
</feature>
<dbReference type="GO" id="GO:0017056">
    <property type="term" value="F:structural constituent of nuclear pore"/>
    <property type="evidence" value="ECO:0007669"/>
    <property type="project" value="TreeGrafter"/>
</dbReference>
<evidence type="ECO:0000256" key="2">
    <source>
        <dbReference type="ARBA" id="ARBA00023054"/>
    </source>
</evidence>
<dbReference type="OrthoDB" id="343070at2759"/>
<feature type="compositionally biased region" description="Basic and acidic residues" evidence="5">
    <location>
        <begin position="1513"/>
        <end position="1524"/>
    </location>
</feature>
<organism evidence="9 10">
    <name type="scientific">Lentinus brumalis</name>
    <dbReference type="NCBI Taxonomy" id="2498619"/>
    <lineage>
        <taxon>Eukaryota</taxon>
        <taxon>Fungi</taxon>
        <taxon>Dikarya</taxon>
        <taxon>Basidiomycota</taxon>
        <taxon>Agaricomycotina</taxon>
        <taxon>Agaricomycetes</taxon>
        <taxon>Polyporales</taxon>
        <taxon>Polyporaceae</taxon>
        <taxon>Lentinus</taxon>
    </lineage>
</organism>
<feature type="compositionally biased region" description="Low complexity" evidence="5">
    <location>
        <begin position="1877"/>
        <end position="1895"/>
    </location>
</feature>
<keyword evidence="2 4" id="KW-0175">Coiled coil</keyword>
<feature type="compositionally biased region" description="Polar residues" evidence="5">
    <location>
        <begin position="145"/>
        <end position="156"/>
    </location>
</feature>
<proteinExistence type="predicted"/>
<keyword evidence="3" id="KW-0539">Nucleus</keyword>
<evidence type="ECO:0000313" key="10">
    <source>
        <dbReference type="Proteomes" id="UP000256964"/>
    </source>
</evidence>
<dbReference type="PANTHER" id="PTHR18898">
    <property type="entry name" value="NUCLEOPROTEIN TPR-RELATED"/>
    <property type="match status" value="1"/>
</dbReference>
<dbReference type="Proteomes" id="UP000256964">
    <property type="component" value="Unassembled WGS sequence"/>
</dbReference>
<feature type="domain" description="Nucleoprotein TPR/MLP1-2" evidence="6">
    <location>
        <begin position="1100"/>
        <end position="1227"/>
    </location>
</feature>
<dbReference type="Pfam" id="PF25481">
    <property type="entry name" value="Nucleoprot-TPR"/>
    <property type="match status" value="1"/>
</dbReference>
<evidence type="ECO:0000256" key="5">
    <source>
        <dbReference type="SAM" id="MobiDB-lite"/>
    </source>
</evidence>
<protein>
    <submittedName>
        <fullName evidence="9">Uncharacterized protein</fullName>
    </submittedName>
</protein>
<evidence type="ECO:0000256" key="4">
    <source>
        <dbReference type="SAM" id="Coils"/>
    </source>
</evidence>
<feature type="coiled-coil region" evidence="4">
    <location>
        <begin position="610"/>
        <end position="681"/>
    </location>
</feature>
<dbReference type="Pfam" id="PF25785">
    <property type="entry name" value="TPR"/>
    <property type="match status" value="1"/>
</dbReference>
<keyword evidence="10" id="KW-1185">Reference proteome</keyword>
<feature type="coiled-coil region" evidence="4">
    <location>
        <begin position="809"/>
        <end position="843"/>
    </location>
</feature>
<feature type="coiled-coil region" evidence="4">
    <location>
        <begin position="1267"/>
        <end position="1317"/>
    </location>
</feature>
<feature type="compositionally biased region" description="Low complexity" evidence="5">
    <location>
        <begin position="10"/>
        <end position="23"/>
    </location>
</feature>
<dbReference type="Pfam" id="PF07926">
    <property type="entry name" value="TPR_MLP1_2"/>
    <property type="match status" value="1"/>
</dbReference>
<feature type="compositionally biased region" description="Low complexity" evidence="5">
    <location>
        <begin position="1171"/>
        <end position="1183"/>
    </location>
</feature>
<evidence type="ECO:0000259" key="7">
    <source>
        <dbReference type="Pfam" id="PF25481"/>
    </source>
</evidence>
<feature type="region of interest" description="Disordered" evidence="5">
    <location>
        <begin position="571"/>
        <end position="590"/>
    </location>
</feature>
<accession>A0A371DM00</accession>
<comment type="subcellular location">
    <subcellularLocation>
        <location evidence="1">Nucleus</location>
    </subcellularLocation>
</comment>
<dbReference type="GO" id="GO:0005643">
    <property type="term" value="C:nuclear pore"/>
    <property type="evidence" value="ECO:0007669"/>
    <property type="project" value="TreeGrafter"/>
</dbReference>
<feature type="coiled-coil region" evidence="4">
    <location>
        <begin position="1773"/>
        <end position="1800"/>
    </location>
</feature>
<evidence type="ECO:0000256" key="3">
    <source>
        <dbReference type="ARBA" id="ARBA00023242"/>
    </source>
</evidence>
<feature type="coiled-coil region" evidence="4">
    <location>
        <begin position="876"/>
        <end position="1015"/>
    </location>
</feature>
<feature type="region of interest" description="Disordered" evidence="5">
    <location>
        <begin position="1830"/>
        <end position="1952"/>
    </location>
</feature>
<feature type="coiled-coil region" evidence="4">
    <location>
        <begin position="490"/>
        <end position="569"/>
    </location>
</feature>
<feature type="region of interest" description="Disordered" evidence="5">
    <location>
        <begin position="1234"/>
        <end position="1255"/>
    </location>
</feature>
<evidence type="ECO:0000256" key="1">
    <source>
        <dbReference type="ARBA" id="ARBA00004123"/>
    </source>
</evidence>
<dbReference type="GO" id="GO:0006406">
    <property type="term" value="P:mRNA export from nucleus"/>
    <property type="evidence" value="ECO:0007669"/>
    <property type="project" value="TreeGrafter"/>
</dbReference>
<reference evidence="9 10" key="1">
    <citation type="journal article" date="2018" name="Biotechnol. Biofuels">
        <title>Integrative visual omics of the white-rot fungus Polyporus brumalis exposes the biotechnological potential of its oxidative enzymes for delignifying raw plant biomass.</title>
        <authorList>
            <person name="Miyauchi S."/>
            <person name="Rancon A."/>
            <person name="Drula E."/>
            <person name="Hage H."/>
            <person name="Chaduli D."/>
            <person name="Favel A."/>
            <person name="Grisel S."/>
            <person name="Henrissat B."/>
            <person name="Herpoel-Gimbert I."/>
            <person name="Ruiz-Duenas F.J."/>
            <person name="Chevret D."/>
            <person name="Hainaut M."/>
            <person name="Lin J."/>
            <person name="Wang M."/>
            <person name="Pangilinan J."/>
            <person name="Lipzen A."/>
            <person name="Lesage-Meessen L."/>
            <person name="Navarro D."/>
            <person name="Riley R."/>
            <person name="Grigoriev I.V."/>
            <person name="Zhou S."/>
            <person name="Raouche S."/>
            <person name="Rosso M.N."/>
        </authorList>
    </citation>
    <scope>NUCLEOTIDE SEQUENCE [LARGE SCALE GENOMIC DNA]</scope>
    <source>
        <strain evidence="9 10">BRFM 1820</strain>
    </source>
</reference>
<feature type="region of interest" description="Disordered" evidence="5">
    <location>
        <begin position="1112"/>
        <end position="1143"/>
    </location>
</feature>
<feature type="compositionally biased region" description="Low complexity" evidence="5">
    <location>
        <begin position="1830"/>
        <end position="1839"/>
    </location>
</feature>
<feature type="region of interest" description="Disordered" evidence="5">
    <location>
        <begin position="145"/>
        <end position="165"/>
    </location>
</feature>
<feature type="compositionally biased region" description="Polar residues" evidence="5">
    <location>
        <begin position="1112"/>
        <end position="1122"/>
    </location>
</feature>
<feature type="coiled-coil region" evidence="4">
    <location>
        <begin position="358"/>
        <end position="399"/>
    </location>
</feature>
<feature type="region of interest" description="Disordered" evidence="5">
    <location>
        <begin position="1171"/>
        <end position="1193"/>
    </location>
</feature>
<dbReference type="Gene3D" id="1.10.287.1490">
    <property type="match status" value="1"/>
</dbReference>
<gene>
    <name evidence="9" type="ORF">OH76DRAFT_1432624</name>
</gene>
<evidence type="ECO:0000259" key="6">
    <source>
        <dbReference type="Pfam" id="PF07926"/>
    </source>
</evidence>
<sequence length="1952" mass="216439">MMKTRRKSKAAAAAASQETATRENSPAPSSAFVVNIPEDVDFDALSALLPDVNLSNPAPDTIVSLYRLLLGQVADTDAAQRELEDARAEIQRKDVELDQALQDRETATSELESTLEAVQKELAQVKEERDALATDRAKLQAQLDALSNTQTSSSAEAQVLKQRVEETEREKRDLIGVVSRLKEDAAQRDSEIQTLRADLKQARQEHQALERQVRELTSAETSTKFKLETLTQQLELAKAEAERAAAELATKSEEFAKYRRTKHAELAQLQAAHDSLAQTYASTESSLKALQSAHTAQSHQLTQALTRIQDLKGQLAEQEATYSSEAAGLRRLVAMMEEREAQAKAIVDSIEKDFAGVGDRAERREAVLREEIENQKQRAEDAEKRVQELQAVLDRMDRGEFPVPAAFAGSISQPGTPARGMSTPARNGMSPDILSSGMIGLSPTVAMASRAQRGGKSFTEVYSDYIKLQDEYARKCAEYDHMDRTLSAVLAQIEERAPILSQQRAEYERLQSESSQLANQLAQALSERDAYAAAAQENGQKLQQSIRENHINEKQLEDLSRQLRALLKELGRHHDPSIPSDEELEQDDSTRPAENIEAVITNNLVLFRSIPQLQEQNQKLLKIVRELGEKLESEEKEYREAMEREQAEAIREAHEAMKQLEEKMEAERRSSEVKIQAYKKDADTLRTVVNRYKDAGNTRFTNGVNGEFQSGAEPSELQRELEEVQKQFEVYRMEMGIDSTRLREETLAAQREATKLGTALAKANAQIEVLTERHRMVQDQIVIQKRENDDLLKRNQNLYDQYTRIDIECNRMSEDLLASNSLLEQLRNECANLRAEKKIWESIQVRLVEENKTLAVERSHLSDLMANVQKMHNDLERSGENDRRRLESQLQLLDNQNQDLRTQLTQEREAVRRISLQKDIEVKELQGKIDKATQELGKTREYLIAAETSKKHLEERVEQLTRQLQGNEEKLAVYERRAGSITGVNPRTDEDMSREQQLEAEVAELRSALKVAQVDLASARSHVEQFQEISQANEAALASLNATHDEYEASTEAELTRRQSEIEALQEKLRQTEERLAELAQANTDLQRQYETERTAWLNDKRTLEDTIVDMSTSAQSTQSDRSSWEAEIRQQEERAKAAEDRYTREVLSHAESIKSVEELKQKLSQSQAAARESRAAAETAQAKLASSEASWQQQREALDKEIADLQSRCKDLTEQNNLLHQHLESVTNHATRIQQAASSSAAESGEGETADDADTKLTELRSLVTYLRKEKEIIELQLELSKQENTRLKTQIDHISQNLDETRRALSEERERAVQTAASEAAHSELAEKINQVAILRESNATLRSDCDSYAKRARQLEAELRKVTAELEPTKEKLRVTQAEVESKDQQIKLLEDESRRWQERNTQLLTKYDRIDPAEMQQLKDEIAQLQAQNAEYKETLEALEKQSQEAATQLARLKQLEEHNLKLEEANSKLRQVGKENNARAKTRFERDAETIARLTEANTELQSQMEALNKELEDVKARSQEAAASGAPVDPGLAQELEALRAEKASLEQAFAKEQAAHLVSSAQVSEQAATLDKLRAERDTLLEEKAKWSATGEAPVEGSADQSQWQAEREELLKARDEAAARAQELSAQIAKANEDTQSARLASDKFQARIQEISKARMAESQRAAEELQKLRNELASAASAGSSEETIAKHAEELRALEERLVKKHEEELKAALEAAKASASAPPPDTQAAIDAALAAYKEKLKEEHAKAIDDAVERGRKEAAARAKLKDQQLVKAQAKVKELEARLLQVEGGGGITASTSAPAAAGAPAAAASASTSAVPAAAAGKPAPAATLPPRPHPAGRGAGRGRGAPPARGLSIRGAAPGGAGRGAVTAAAEAAAANGASAPAKRTREGDAVADDTAAKRLKPAEAATAVPATAGGHAPPVRLRRPGPGGAAATPTPPAS</sequence>